<dbReference type="SUPFAM" id="SSF82199">
    <property type="entry name" value="SET domain"/>
    <property type="match status" value="1"/>
</dbReference>
<gene>
    <name evidence="2" type="ORF">ACET3X_005527</name>
</gene>
<sequence>MTLHSTSEKDNCAIDALIYIITNFVRTFSCTSTSSRKVSEIFPATMTAALDPGEQHTQFVDWAKFNGVEINGIAPARFSGRGMGIVAAKDIKKGDKLVHVSNKSLVHVALPSIHAFKLPENATVHGKLAASLSLWYSGQEPHSYHLWQDVWPTQQDFKSTMPIHYPSSLQSLLPPACKALLTKQRSNLEKDWTTHSPYLPSPSITKALYTYTWLIVNTRTFYWEYPDLPNAHPRLPKRRQKLTADDCYCMCPLIDYFNHSDNGCHPQHDSQGYSVTADRAYAAGEEVFVTYGPHTNDFLLVEYGFILEGNVHDSLPLDHVLIPLLDKQQVDALKEDGFYGDYTLFGAGKEETVCYRTQVVLRLLVLDSRRYSAFVSGDDDGVRDQARLDKYLANVLTRYSREIVDTLEEVEDVDLSEEDERELAEGQKETLVKRWKQIRSLVNKAIEALTS</sequence>
<dbReference type="PANTHER" id="PTHR13271:SF137">
    <property type="entry name" value="SET DOMAIN-CONTAINING PROTEIN"/>
    <property type="match status" value="1"/>
</dbReference>
<dbReference type="EMBL" id="JBHGVX010000004">
    <property type="protein sequence ID" value="KAL1796987.1"/>
    <property type="molecule type" value="Genomic_DNA"/>
</dbReference>
<evidence type="ECO:0000313" key="2">
    <source>
        <dbReference type="EMBL" id="KAL1796987.1"/>
    </source>
</evidence>
<dbReference type="RefSeq" id="XP_069307571.1">
    <property type="nucleotide sequence ID" value="XM_069451742.1"/>
</dbReference>
<feature type="domain" description="SET" evidence="1">
    <location>
        <begin position="71"/>
        <end position="292"/>
    </location>
</feature>
<dbReference type="InterPro" id="IPR046341">
    <property type="entry name" value="SET_dom_sf"/>
</dbReference>
<keyword evidence="3" id="KW-1185">Reference proteome</keyword>
<accession>A0ABR3UKJ8</accession>
<dbReference type="PROSITE" id="PS50280">
    <property type="entry name" value="SET"/>
    <property type="match status" value="1"/>
</dbReference>
<name>A0ABR3UKJ8_9PLEO</name>
<protein>
    <recommendedName>
        <fullName evidence="1">SET domain-containing protein</fullName>
    </recommendedName>
</protein>
<proteinExistence type="predicted"/>
<dbReference type="InterPro" id="IPR001214">
    <property type="entry name" value="SET_dom"/>
</dbReference>
<dbReference type="Pfam" id="PF00856">
    <property type="entry name" value="SET"/>
    <property type="match status" value="1"/>
</dbReference>
<evidence type="ECO:0000259" key="1">
    <source>
        <dbReference type="PROSITE" id="PS50280"/>
    </source>
</evidence>
<dbReference type="InterPro" id="IPR050600">
    <property type="entry name" value="SETD3_SETD6_MTase"/>
</dbReference>
<dbReference type="Gene3D" id="3.90.1410.10">
    <property type="entry name" value="set domain protein methyltransferase, domain 1"/>
    <property type="match status" value="1"/>
</dbReference>
<reference evidence="2 3" key="1">
    <citation type="submission" date="2024-09" db="EMBL/GenBank/DDBJ databases">
        <title>T2T genomes of carrot and Alternaria dauci and their utility for understanding host-pathogen interaction during carrot leaf blight disease.</title>
        <authorList>
            <person name="Liu W."/>
            <person name="Xu S."/>
            <person name="Ou C."/>
            <person name="Liu X."/>
            <person name="Zhuang F."/>
            <person name="Deng X.W."/>
        </authorList>
    </citation>
    <scope>NUCLEOTIDE SEQUENCE [LARGE SCALE GENOMIC DNA]</scope>
    <source>
        <strain evidence="2 3">A2016</strain>
    </source>
</reference>
<evidence type="ECO:0000313" key="3">
    <source>
        <dbReference type="Proteomes" id="UP001578633"/>
    </source>
</evidence>
<dbReference type="PANTHER" id="PTHR13271">
    <property type="entry name" value="UNCHARACTERIZED PUTATIVE METHYLTRANSFERASE"/>
    <property type="match status" value="1"/>
</dbReference>
<comment type="caution">
    <text evidence="2">The sequence shown here is derived from an EMBL/GenBank/DDBJ whole genome shotgun (WGS) entry which is preliminary data.</text>
</comment>
<organism evidence="2 3">
    <name type="scientific">Alternaria dauci</name>
    <dbReference type="NCBI Taxonomy" id="48095"/>
    <lineage>
        <taxon>Eukaryota</taxon>
        <taxon>Fungi</taxon>
        <taxon>Dikarya</taxon>
        <taxon>Ascomycota</taxon>
        <taxon>Pezizomycotina</taxon>
        <taxon>Dothideomycetes</taxon>
        <taxon>Pleosporomycetidae</taxon>
        <taxon>Pleosporales</taxon>
        <taxon>Pleosporineae</taxon>
        <taxon>Pleosporaceae</taxon>
        <taxon>Alternaria</taxon>
        <taxon>Alternaria sect. Porri</taxon>
    </lineage>
</organism>
<dbReference type="GeneID" id="96085849"/>
<dbReference type="Proteomes" id="UP001578633">
    <property type="component" value="Chromosome 4"/>
</dbReference>